<proteinExistence type="predicted"/>
<reference evidence="3" key="1">
    <citation type="submission" date="2023-07" db="EMBL/GenBank/DDBJ databases">
        <title>Genome content predicts the carbon catabolic preferences of heterotrophic bacteria.</title>
        <authorList>
            <person name="Gralka M."/>
        </authorList>
    </citation>
    <scope>NUCLEOTIDE SEQUENCE</scope>
    <source>
        <strain evidence="3">4G09</strain>
    </source>
</reference>
<feature type="chain" id="PRO_5045055410" evidence="1">
    <location>
        <begin position="21"/>
        <end position="230"/>
    </location>
</feature>
<gene>
    <name evidence="3" type="ORF">Q8W34_01645</name>
</gene>
<name>A0ABT9F9A8_9GAMM</name>
<dbReference type="RefSeq" id="WP_305470906.1">
    <property type="nucleotide sequence ID" value="NZ_JAUYVT010000001.1"/>
</dbReference>
<evidence type="ECO:0000256" key="1">
    <source>
        <dbReference type="SAM" id="SignalP"/>
    </source>
</evidence>
<organism evidence="3 4">
    <name type="scientific">Pseudoalteromonas marina</name>
    <dbReference type="NCBI Taxonomy" id="267375"/>
    <lineage>
        <taxon>Bacteria</taxon>
        <taxon>Pseudomonadati</taxon>
        <taxon>Pseudomonadota</taxon>
        <taxon>Gammaproteobacteria</taxon>
        <taxon>Alteromonadales</taxon>
        <taxon>Pseudoalteromonadaceae</taxon>
        <taxon>Pseudoalteromonas</taxon>
    </lineage>
</organism>
<evidence type="ECO:0000313" key="3">
    <source>
        <dbReference type="EMBL" id="MDP2563321.1"/>
    </source>
</evidence>
<keyword evidence="4" id="KW-1185">Reference proteome</keyword>
<evidence type="ECO:0000313" key="4">
    <source>
        <dbReference type="Proteomes" id="UP001177212"/>
    </source>
</evidence>
<dbReference type="EMBL" id="JAUYVT010000001">
    <property type="protein sequence ID" value="MDP2563321.1"/>
    <property type="molecule type" value="Genomic_DNA"/>
</dbReference>
<keyword evidence="1" id="KW-0732">Signal</keyword>
<dbReference type="Proteomes" id="UP001177212">
    <property type="component" value="Unassembled WGS sequence"/>
</dbReference>
<dbReference type="Pfam" id="PF17680">
    <property type="entry name" value="FlgO"/>
    <property type="match status" value="1"/>
</dbReference>
<protein>
    <submittedName>
        <fullName evidence="3">FlgO family outer membrane protein</fullName>
    </submittedName>
</protein>
<feature type="signal peptide" evidence="1">
    <location>
        <begin position="1"/>
        <end position="20"/>
    </location>
</feature>
<feature type="domain" description="FlgO" evidence="2">
    <location>
        <begin position="87"/>
        <end position="219"/>
    </location>
</feature>
<evidence type="ECO:0000259" key="2">
    <source>
        <dbReference type="Pfam" id="PF17680"/>
    </source>
</evidence>
<dbReference type="InterPro" id="IPR041215">
    <property type="entry name" value="FlgO_dom"/>
</dbReference>
<dbReference type="PROSITE" id="PS51257">
    <property type="entry name" value="PROKAR_LIPOPROTEIN"/>
    <property type="match status" value="1"/>
</dbReference>
<accession>A0ABT9F9A8</accession>
<comment type="caution">
    <text evidence="3">The sequence shown here is derived from an EMBL/GenBank/DDBJ whole genome shotgun (WGS) entry which is preliminary data.</text>
</comment>
<sequence length="230" mass="25968">MRFTLNTNLRTLSLAGLVFALSGCSLMHHHEYDSNSHTTTQASTSYVLNGSYDTQTHNQTVQPNNDYNASKPFKPVKHHKTLVNYVEQMALDLVDTLEYDTESDTQVNIAVSTLVNFDSSLNKSNQLGNQISETLIHQLQKFGYSVVDFKTTSTIDVNRRGDFVFSRNIKKLSEDHMASHILAGTLIYRQNGIVINTRIINVNTKQIVASSREFIPQYVLSKEDIYLSSN</sequence>